<evidence type="ECO:0000313" key="1">
    <source>
        <dbReference type="EMBL" id="KIK05268.1"/>
    </source>
</evidence>
<dbReference type="OrthoDB" id="3256367at2759"/>
<reference evidence="1 2" key="1">
    <citation type="submission" date="2014-04" db="EMBL/GenBank/DDBJ databases">
        <authorList>
            <consortium name="DOE Joint Genome Institute"/>
            <person name="Kuo A."/>
            <person name="Kohler A."/>
            <person name="Nagy L.G."/>
            <person name="Floudas D."/>
            <person name="Copeland A."/>
            <person name="Barry K.W."/>
            <person name="Cichocki N."/>
            <person name="Veneault-Fourrey C."/>
            <person name="LaButti K."/>
            <person name="Lindquist E.A."/>
            <person name="Lipzen A."/>
            <person name="Lundell T."/>
            <person name="Morin E."/>
            <person name="Murat C."/>
            <person name="Sun H."/>
            <person name="Tunlid A."/>
            <person name="Henrissat B."/>
            <person name="Grigoriev I.V."/>
            <person name="Hibbett D.S."/>
            <person name="Martin F."/>
            <person name="Nordberg H.P."/>
            <person name="Cantor M.N."/>
            <person name="Hua S.X."/>
        </authorList>
    </citation>
    <scope>NUCLEOTIDE SEQUENCE [LARGE SCALE GENOMIC DNA]</scope>
    <source>
        <strain evidence="1 2">LaAM-08-1</strain>
    </source>
</reference>
<organism evidence="1 2">
    <name type="scientific">Laccaria amethystina LaAM-08-1</name>
    <dbReference type="NCBI Taxonomy" id="1095629"/>
    <lineage>
        <taxon>Eukaryota</taxon>
        <taxon>Fungi</taxon>
        <taxon>Dikarya</taxon>
        <taxon>Basidiomycota</taxon>
        <taxon>Agaricomycotina</taxon>
        <taxon>Agaricomycetes</taxon>
        <taxon>Agaricomycetidae</taxon>
        <taxon>Agaricales</taxon>
        <taxon>Agaricineae</taxon>
        <taxon>Hydnangiaceae</taxon>
        <taxon>Laccaria</taxon>
    </lineage>
</organism>
<evidence type="ECO:0000313" key="2">
    <source>
        <dbReference type="Proteomes" id="UP000054477"/>
    </source>
</evidence>
<gene>
    <name evidence="1" type="ORF">K443DRAFT_91557</name>
</gene>
<dbReference type="EMBL" id="KN838561">
    <property type="protein sequence ID" value="KIK05268.1"/>
    <property type="molecule type" value="Genomic_DNA"/>
</dbReference>
<dbReference type="Proteomes" id="UP000054477">
    <property type="component" value="Unassembled WGS sequence"/>
</dbReference>
<dbReference type="AlphaFoldDB" id="A0A0C9YB11"/>
<sequence>MASFTSIPPELHSYIFQLGCTDDGTTIRALSLLSRYFYAIAGPLLYHTLSISVSSPNDHLPLLLKKLQATPPHLRRISHLFLSDVPSSPSSSASTPQKLSEPALSNLFDLLTLASPSLRTLSFIAHAPHTSTHIIARLFRTSFPLLSELSVSGYYPFPSPPPFPREAPNPTQTPRMPSLKKLHLHGNRNPHGLLQSRSLEGACPALEELRVSGLAMASSFVIEVEDALLACVSSSSSSSSSDDALLFPASLPPNIKSVIVQAGVRPPAVGAKPPTAVVLLKDDAMMRQLERIREVARDAEREGVRVSVLDRPEEAISPAEMKKVWLDGVGGRSRDGWWCS</sequence>
<reference evidence="2" key="2">
    <citation type="submission" date="2015-01" db="EMBL/GenBank/DDBJ databases">
        <title>Evolutionary Origins and Diversification of the Mycorrhizal Mutualists.</title>
        <authorList>
            <consortium name="DOE Joint Genome Institute"/>
            <consortium name="Mycorrhizal Genomics Consortium"/>
            <person name="Kohler A."/>
            <person name="Kuo A."/>
            <person name="Nagy L.G."/>
            <person name="Floudas D."/>
            <person name="Copeland A."/>
            <person name="Barry K.W."/>
            <person name="Cichocki N."/>
            <person name="Veneault-Fourrey C."/>
            <person name="LaButti K."/>
            <person name="Lindquist E.A."/>
            <person name="Lipzen A."/>
            <person name="Lundell T."/>
            <person name="Morin E."/>
            <person name="Murat C."/>
            <person name="Riley R."/>
            <person name="Ohm R."/>
            <person name="Sun H."/>
            <person name="Tunlid A."/>
            <person name="Henrissat B."/>
            <person name="Grigoriev I.V."/>
            <person name="Hibbett D.S."/>
            <person name="Martin F."/>
        </authorList>
    </citation>
    <scope>NUCLEOTIDE SEQUENCE [LARGE SCALE GENOMIC DNA]</scope>
    <source>
        <strain evidence="2">LaAM-08-1</strain>
    </source>
</reference>
<dbReference type="SUPFAM" id="SSF52047">
    <property type="entry name" value="RNI-like"/>
    <property type="match status" value="1"/>
</dbReference>
<keyword evidence="2" id="KW-1185">Reference proteome</keyword>
<accession>A0A0C9YB11</accession>
<name>A0A0C9YB11_9AGAR</name>
<evidence type="ECO:0008006" key="3">
    <source>
        <dbReference type="Google" id="ProtNLM"/>
    </source>
</evidence>
<proteinExistence type="predicted"/>
<protein>
    <recommendedName>
        <fullName evidence="3">F-box domain-containing protein</fullName>
    </recommendedName>
</protein>
<dbReference type="HOGENOM" id="CLU_041942_0_1_1"/>
<dbReference type="STRING" id="1095629.A0A0C9YB11"/>